<dbReference type="InterPro" id="IPR036942">
    <property type="entry name" value="Beta-barrel_TonB_sf"/>
</dbReference>
<keyword evidence="2 10" id="KW-0813">Transport</keyword>
<evidence type="ECO:0000259" key="14">
    <source>
        <dbReference type="Pfam" id="PF07660"/>
    </source>
</evidence>
<name>A0ABW9JN46_9SPHI</name>
<reference evidence="16 17" key="1">
    <citation type="submission" date="2024-12" db="EMBL/GenBank/DDBJ databases">
        <authorList>
            <person name="Hu S."/>
        </authorList>
    </citation>
    <scope>NUCLEOTIDE SEQUENCE [LARGE SCALE GENOMIC DNA]</scope>
    <source>
        <strain evidence="16 17">P-25</strain>
    </source>
</reference>
<keyword evidence="16" id="KW-0675">Receptor</keyword>
<evidence type="ECO:0000313" key="17">
    <source>
        <dbReference type="Proteomes" id="UP001517367"/>
    </source>
</evidence>
<organism evidence="16 17">
    <name type="scientific">Pedobacter helvus</name>
    <dbReference type="NCBI Taxonomy" id="2563444"/>
    <lineage>
        <taxon>Bacteria</taxon>
        <taxon>Pseudomonadati</taxon>
        <taxon>Bacteroidota</taxon>
        <taxon>Sphingobacteriia</taxon>
        <taxon>Sphingobacteriales</taxon>
        <taxon>Sphingobacteriaceae</taxon>
        <taxon>Pedobacter</taxon>
    </lineage>
</organism>
<evidence type="ECO:0000256" key="9">
    <source>
        <dbReference type="ARBA" id="ARBA00023237"/>
    </source>
</evidence>
<dbReference type="Pfam" id="PF00593">
    <property type="entry name" value="TonB_dep_Rec_b-barrel"/>
    <property type="match status" value="1"/>
</dbReference>
<dbReference type="InterPro" id="IPR012910">
    <property type="entry name" value="Plug_dom"/>
</dbReference>
<gene>
    <name evidence="16" type="ORF">E5L68_019945</name>
</gene>
<evidence type="ECO:0000256" key="10">
    <source>
        <dbReference type="PROSITE-ProRule" id="PRU01360"/>
    </source>
</evidence>
<feature type="signal peptide" evidence="12">
    <location>
        <begin position="1"/>
        <end position="18"/>
    </location>
</feature>
<dbReference type="Gene3D" id="2.60.40.1120">
    <property type="entry name" value="Carboxypeptidase-like, regulatory domain"/>
    <property type="match status" value="1"/>
</dbReference>
<dbReference type="Pfam" id="PF07660">
    <property type="entry name" value="STN"/>
    <property type="match status" value="1"/>
</dbReference>
<comment type="subcellular location">
    <subcellularLocation>
        <location evidence="1 10">Cell outer membrane</location>
        <topology evidence="1 10">Multi-pass membrane protein</topology>
    </subcellularLocation>
</comment>
<keyword evidence="6" id="KW-0408">Iron</keyword>
<protein>
    <submittedName>
        <fullName evidence="16">TonB-dependent receptor</fullName>
    </submittedName>
</protein>
<dbReference type="InterPro" id="IPR000531">
    <property type="entry name" value="Beta-barrel_TonB"/>
</dbReference>
<dbReference type="NCBIfam" id="TIGR04057">
    <property type="entry name" value="SusC_RagA_signa"/>
    <property type="match status" value="1"/>
</dbReference>
<keyword evidence="5 10" id="KW-0812">Transmembrane</keyword>
<feature type="domain" description="TonB-dependent receptor-like beta-barrel" evidence="13">
    <location>
        <begin position="513"/>
        <end position="867"/>
    </location>
</feature>
<dbReference type="RefSeq" id="WP_171046964.1">
    <property type="nucleotide sequence ID" value="NZ_SRMP02000051.1"/>
</dbReference>
<dbReference type="EMBL" id="SRMP02000051">
    <property type="protein sequence ID" value="MFN0293660.1"/>
    <property type="molecule type" value="Genomic_DNA"/>
</dbReference>
<dbReference type="InterPro" id="IPR039426">
    <property type="entry name" value="TonB-dep_rcpt-like"/>
</dbReference>
<keyword evidence="9 10" id="KW-0998">Cell outer membrane</keyword>
<dbReference type="SUPFAM" id="SSF56935">
    <property type="entry name" value="Porins"/>
    <property type="match status" value="1"/>
</dbReference>
<evidence type="ECO:0000259" key="15">
    <source>
        <dbReference type="Pfam" id="PF07715"/>
    </source>
</evidence>
<evidence type="ECO:0000259" key="13">
    <source>
        <dbReference type="Pfam" id="PF00593"/>
    </source>
</evidence>
<dbReference type="InterPro" id="IPR011662">
    <property type="entry name" value="Secretin/TonB_short_N"/>
</dbReference>
<keyword evidence="12" id="KW-0732">Signal</keyword>
<dbReference type="PROSITE" id="PS52016">
    <property type="entry name" value="TONB_DEPENDENT_REC_3"/>
    <property type="match status" value="1"/>
</dbReference>
<dbReference type="InterPro" id="IPR023996">
    <property type="entry name" value="TonB-dep_OMP_SusC/RagA"/>
</dbReference>
<evidence type="ECO:0000256" key="11">
    <source>
        <dbReference type="RuleBase" id="RU003357"/>
    </source>
</evidence>
<evidence type="ECO:0000313" key="16">
    <source>
        <dbReference type="EMBL" id="MFN0293660.1"/>
    </source>
</evidence>
<evidence type="ECO:0000256" key="3">
    <source>
        <dbReference type="ARBA" id="ARBA00022452"/>
    </source>
</evidence>
<evidence type="ECO:0000256" key="6">
    <source>
        <dbReference type="ARBA" id="ARBA00023004"/>
    </source>
</evidence>
<dbReference type="Pfam" id="PF13715">
    <property type="entry name" value="CarbopepD_reg_2"/>
    <property type="match status" value="1"/>
</dbReference>
<feature type="domain" description="TonB-dependent receptor plug" evidence="15">
    <location>
        <begin position="200"/>
        <end position="320"/>
    </location>
</feature>
<proteinExistence type="inferred from homology"/>
<evidence type="ECO:0000256" key="4">
    <source>
        <dbReference type="ARBA" id="ARBA00022496"/>
    </source>
</evidence>
<keyword evidence="8 10" id="KW-0472">Membrane</keyword>
<dbReference type="SUPFAM" id="SSF49464">
    <property type="entry name" value="Carboxypeptidase regulatory domain-like"/>
    <property type="match status" value="1"/>
</dbReference>
<evidence type="ECO:0000256" key="1">
    <source>
        <dbReference type="ARBA" id="ARBA00004571"/>
    </source>
</evidence>
<dbReference type="Gene3D" id="2.40.170.20">
    <property type="entry name" value="TonB-dependent receptor, beta-barrel domain"/>
    <property type="match status" value="1"/>
</dbReference>
<sequence>MMKLVLGLVFLVCMQVSAASFAQKVSISVKNAHLKEVFNLLRKKTGYDFLYNSNELNNSSRVTITADNEDLKSVLDRCLSNQPLIYSIKETTILIKKKPQSAATVQQATVTGKVTDEKGEPLAGASVFVKNQNTTVTTSNDGRYTIRVPNNNAVLVFSFVGYETAERIVLNNKEINISLKTQEVGLNDVVVVGYGTQRKGDLTGSIASISERDLEKVSTVTFDMKLQGRAAGVMVTQTSAEPGGNVSIRVRGSNSVSGDNEPLYVVDGYPLPTLSEASGNGYGQEANPLSGINPDDIESIQILKDASSTAIYGSRGANGVVIITTKRGKEGKASIVFESLTGGNNIINLPEMGTAQQYAQERNDYSISLGQAPPYDGSSARLPLPENAGIGTRWVDHILRTGITQKYQLGINGGTKLSKYNISGNYYTEEGVIVNSKMGRGNVRINLDNTLSDKLTLSTTINLTSIKNNRVQAGGISTNRLADPILLALRANPVVPLTATGTSEYGGNIFGDTDGNFFENPVTLATDKKDIILNEDYFANVKGVYKFNSYFSGVVNAGTTRRYSQRDIYYPRETTALGYQNSGYAFVNKYQSQDYVVEAYLKYNRSFKNKHNLDIIGGTSVQQNVTKSHISSYSNFPDDILTTEALQFATSIYTPRTTKLERTLRSFYLRTNYSFLNRYLFTFSGRADGSSVFAANHKWGYFPSGAFAWKIYNEPFFRSLTPIFSDLKLRASYGLTGSQSIAPLGSLSQIGNANYVSGETLISGTAITSVGNNDLKWEQTRQLNLGLDIALFKNRLKITVDAYEKNTDRLLQTLNIPASSGFKTMIVNMGSVRNKGLEFDVSGDIIKTKGFQWNSSVNVSFNRPTVTDLGGNSEIYGLGPTTAAVFLRSTPLTIIQVGQGLPMYYGLVAERLIQKTDFDGSGNPTFAMFNNEKRPGQWLYKDVNNDGVINALDRQVIGNPNPKAIFGYNNEINYKKFTLNIFFQGVLGNDVMNISKAYLSTGMVHLNKSADWYQNKWTPENPTNNINYTGFGTVQDNLVPGNYYIEDGSYLRLKNVGLGYNLALKKGAIKNLIFNVSATNLLTITNYSGFDPEVGIFGKNNLLPSMDLGSYPRARTVFFGVKCHLK</sequence>
<comment type="caution">
    <text evidence="16">The sequence shown here is derived from an EMBL/GenBank/DDBJ whole genome shotgun (WGS) entry which is preliminary data.</text>
</comment>
<evidence type="ECO:0000256" key="5">
    <source>
        <dbReference type="ARBA" id="ARBA00022692"/>
    </source>
</evidence>
<dbReference type="Pfam" id="PF07715">
    <property type="entry name" value="Plug"/>
    <property type="match status" value="1"/>
</dbReference>
<dbReference type="Gene3D" id="2.170.130.10">
    <property type="entry name" value="TonB-dependent receptor, plug domain"/>
    <property type="match status" value="1"/>
</dbReference>
<keyword evidence="3 10" id="KW-1134">Transmembrane beta strand</keyword>
<evidence type="ECO:0000256" key="12">
    <source>
        <dbReference type="SAM" id="SignalP"/>
    </source>
</evidence>
<accession>A0ABW9JN46</accession>
<keyword evidence="7 11" id="KW-0798">TonB box</keyword>
<feature type="chain" id="PRO_5046442305" evidence="12">
    <location>
        <begin position="19"/>
        <end position="1126"/>
    </location>
</feature>
<feature type="domain" description="Secretin/TonB short N-terminal" evidence="14">
    <location>
        <begin position="47"/>
        <end position="98"/>
    </location>
</feature>
<dbReference type="NCBIfam" id="TIGR04056">
    <property type="entry name" value="OMP_RagA_SusC"/>
    <property type="match status" value="1"/>
</dbReference>
<keyword evidence="17" id="KW-1185">Reference proteome</keyword>
<evidence type="ECO:0000256" key="8">
    <source>
        <dbReference type="ARBA" id="ARBA00023136"/>
    </source>
</evidence>
<evidence type="ECO:0000256" key="7">
    <source>
        <dbReference type="ARBA" id="ARBA00023077"/>
    </source>
</evidence>
<dbReference type="InterPro" id="IPR008969">
    <property type="entry name" value="CarboxyPept-like_regulatory"/>
</dbReference>
<dbReference type="InterPro" id="IPR023997">
    <property type="entry name" value="TonB-dep_OMP_SusC/RagA_CS"/>
</dbReference>
<dbReference type="Proteomes" id="UP001517367">
    <property type="component" value="Unassembled WGS sequence"/>
</dbReference>
<comment type="similarity">
    <text evidence="10 11">Belongs to the TonB-dependent receptor family.</text>
</comment>
<evidence type="ECO:0000256" key="2">
    <source>
        <dbReference type="ARBA" id="ARBA00022448"/>
    </source>
</evidence>
<keyword evidence="4" id="KW-0406">Ion transport</keyword>
<dbReference type="InterPro" id="IPR037066">
    <property type="entry name" value="Plug_dom_sf"/>
</dbReference>
<keyword evidence="4" id="KW-0410">Iron transport</keyword>